<dbReference type="InterPro" id="IPR036388">
    <property type="entry name" value="WH-like_DNA-bd_sf"/>
</dbReference>
<evidence type="ECO:0000313" key="7">
    <source>
        <dbReference type="Proteomes" id="UP000581135"/>
    </source>
</evidence>
<protein>
    <submittedName>
        <fullName evidence="6">DNA-binding transcriptional LysR family regulator</fullName>
    </submittedName>
</protein>
<evidence type="ECO:0000256" key="1">
    <source>
        <dbReference type="ARBA" id="ARBA00009437"/>
    </source>
</evidence>
<dbReference type="InterPro" id="IPR000847">
    <property type="entry name" value="LysR_HTH_N"/>
</dbReference>
<organism evidence="6 7">
    <name type="scientific">Limibacillus halophilus</name>
    <dbReference type="NCBI Taxonomy" id="1579333"/>
    <lineage>
        <taxon>Bacteria</taxon>
        <taxon>Pseudomonadati</taxon>
        <taxon>Pseudomonadota</taxon>
        <taxon>Alphaproteobacteria</taxon>
        <taxon>Rhodospirillales</taxon>
        <taxon>Rhodovibrionaceae</taxon>
        <taxon>Limibacillus</taxon>
    </lineage>
</organism>
<dbReference type="FunFam" id="1.10.10.10:FF:000001">
    <property type="entry name" value="LysR family transcriptional regulator"/>
    <property type="match status" value="1"/>
</dbReference>
<keyword evidence="7" id="KW-1185">Reference proteome</keyword>
<evidence type="ECO:0000256" key="3">
    <source>
        <dbReference type="ARBA" id="ARBA00023125"/>
    </source>
</evidence>
<keyword evidence="4" id="KW-0804">Transcription</keyword>
<dbReference type="EMBL" id="JACHXA010000008">
    <property type="protein sequence ID" value="MBB3066430.1"/>
    <property type="molecule type" value="Genomic_DNA"/>
</dbReference>
<evidence type="ECO:0000256" key="2">
    <source>
        <dbReference type="ARBA" id="ARBA00023015"/>
    </source>
</evidence>
<comment type="caution">
    <text evidence="6">The sequence shown here is derived from an EMBL/GenBank/DDBJ whole genome shotgun (WGS) entry which is preliminary data.</text>
</comment>
<keyword evidence="3 6" id="KW-0238">DNA-binding</keyword>
<dbReference type="InterPro" id="IPR058163">
    <property type="entry name" value="LysR-type_TF_proteobact-type"/>
</dbReference>
<dbReference type="SUPFAM" id="SSF53850">
    <property type="entry name" value="Periplasmic binding protein-like II"/>
    <property type="match status" value="1"/>
</dbReference>
<dbReference type="Proteomes" id="UP000581135">
    <property type="component" value="Unassembled WGS sequence"/>
</dbReference>
<dbReference type="PANTHER" id="PTHR30537:SF5">
    <property type="entry name" value="HTH-TYPE TRANSCRIPTIONAL ACTIVATOR TTDR-RELATED"/>
    <property type="match status" value="1"/>
</dbReference>
<reference evidence="6 7" key="1">
    <citation type="submission" date="2020-08" db="EMBL/GenBank/DDBJ databases">
        <title>Genomic Encyclopedia of Type Strains, Phase III (KMG-III): the genomes of soil and plant-associated and newly described type strains.</title>
        <authorList>
            <person name="Whitman W."/>
        </authorList>
    </citation>
    <scope>NUCLEOTIDE SEQUENCE [LARGE SCALE GENOMIC DNA]</scope>
    <source>
        <strain evidence="6 7">CECT 8803</strain>
    </source>
</reference>
<dbReference type="PANTHER" id="PTHR30537">
    <property type="entry name" value="HTH-TYPE TRANSCRIPTIONAL REGULATOR"/>
    <property type="match status" value="1"/>
</dbReference>
<proteinExistence type="inferred from homology"/>
<sequence>MDHVTAMRVFRRVVELESFVGAARDLGLSKAAVSKNVAGLEAHLGVRLLERTTRRMRTTEAGLAYYQRCLRILAEIEEADLEAAQQSRVPKGLLRVSAPMSFGLLHLAPIIAGFLERYPEIEVDLDMNDRAVNLVEEGYDIAIRGGGTFADSSLVAQRIIPVGRVLCASPRYLAARGVPAVPQDLQAHACLVYSLSSSPRNWRLIGPEQSVSIAIKGPYSVNNSIALREAALAGAGIALLPAFVIGTELEDGRLVRLLEDWQPEEQALYALFAQRRYLAPKIRCFIDFIRGELARVSGANRDKGQLPAP</sequence>
<accession>A0A839SXM7</accession>
<dbReference type="AlphaFoldDB" id="A0A839SXM7"/>
<feature type="domain" description="HTH lysR-type" evidence="5">
    <location>
        <begin position="1"/>
        <end position="59"/>
    </location>
</feature>
<dbReference type="Gene3D" id="1.10.10.10">
    <property type="entry name" value="Winged helix-like DNA-binding domain superfamily/Winged helix DNA-binding domain"/>
    <property type="match status" value="1"/>
</dbReference>
<evidence type="ECO:0000256" key="4">
    <source>
        <dbReference type="ARBA" id="ARBA00023163"/>
    </source>
</evidence>
<dbReference type="RefSeq" id="WP_183417244.1">
    <property type="nucleotide sequence ID" value="NZ_JACHXA010000008.1"/>
</dbReference>
<dbReference type="CDD" id="cd08422">
    <property type="entry name" value="PBP2_CrgA_like"/>
    <property type="match status" value="1"/>
</dbReference>
<gene>
    <name evidence="6" type="ORF">FHR98_002736</name>
</gene>
<dbReference type="InterPro" id="IPR036390">
    <property type="entry name" value="WH_DNA-bd_sf"/>
</dbReference>
<dbReference type="Pfam" id="PF00126">
    <property type="entry name" value="HTH_1"/>
    <property type="match status" value="1"/>
</dbReference>
<dbReference type="FunFam" id="3.40.190.290:FF:000001">
    <property type="entry name" value="Transcriptional regulator, LysR family"/>
    <property type="match status" value="1"/>
</dbReference>
<evidence type="ECO:0000259" key="5">
    <source>
        <dbReference type="PROSITE" id="PS50931"/>
    </source>
</evidence>
<dbReference type="SUPFAM" id="SSF46785">
    <property type="entry name" value="Winged helix' DNA-binding domain"/>
    <property type="match status" value="1"/>
</dbReference>
<dbReference type="Gene3D" id="3.40.190.290">
    <property type="match status" value="1"/>
</dbReference>
<dbReference type="GO" id="GO:0003700">
    <property type="term" value="F:DNA-binding transcription factor activity"/>
    <property type="evidence" value="ECO:0007669"/>
    <property type="project" value="InterPro"/>
</dbReference>
<dbReference type="PROSITE" id="PS50931">
    <property type="entry name" value="HTH_LYSR"/>
    <property type="match status" value="1"/>
</dbReference>
<keyword evidence="2" id="KW-0805">Transcription regulation</keyword>
<dbReference type="GO" id="GO:0043565">
    <property type="term" value="F:sequence-specific DNA binding"/>
    <property type="evidence" value="ECO:0007669"/>
    <property type="project" value="TreeGrafter"/>
</dbReference>
<dbReference type="InterPro" id="IPR005119">
    <property type="entry name" value="LysR_subst-bd"/>
</dbReference>
<name>A0A839SXM7_9PROT</name>
<dbReference type="GO" id="GO:0006351">
    <property type="term" value="P:DNA-templated transcription"/>
    <property type="evidence" value="ECO:0007669"/>
    <property type="project" value="TreeGrafter"/>
</dbReference>
<dbReference type="Pfam" id="PF03466">
    <property type="entry name" value="LysR_substrate"/>
    <property type="match status" value="1"/>
</dbReference>
<comment type="similarity">
    <text evidence="1">Belongs to the LysR transcriptional regulatory family.</text>
</comment>
<evidence type="ECO:0000313" key="6">
    <source>
        <dbReference type="EMBL" id="MBB3066430.1"/>
    </source>
</evidence>